<keyword evidence="1" id="KW-0812">Transmembrane</keyword>
<reference evidence="2 3" key="1">
    <citation type="submission" date="2024-01" db="EMBL/GenBank/DDBJ databases">
        <title>The genomes of 5 underutilized Papilionoideae crops provide insights into root nodulation and disease resistanc.</title>
        <authorList>
            <person name="Yuan L."/>
        </authorList>
    </citation>
    <scope>NUCLEOTIDE SEQUENCE [LARGE SCALE GENOMIC DNA]</scope>
    <source>
        <strain evidence="2">ZHUSHIDOU_FW_LH</strain>
        <tissue evidence="2">Leaf</tissue>
    </source>
</reference>
<keyword evidence="1" id="KW-0472">Membrane</keyword>
<evidence type="ECO:0000313" key="3">
    <source>
        <dbReference type="Proteomes" id="UP001372338"/>
    </source>
</evidence>
<evidence type="ECO:0000256" key="1">
    <source>
        <dbReference type="SAM" id="Phobius"/>
    </source>
</evidence>
<evidence type="ECO:0000313" key="2">
    <source>
        <dbReference type="EMBL" id="KAK7260965.1"/>
    </source>
</evidence>
<dbReference type="AlphaFoldDB" id="A0AAN9I273"/>
<comment type="caution">
    <text evidence="2">The sequence shown here is derived from an EMBL/GenBank/DDBJ whole genome shotgun (WGS) entry which is preliminary data.</text>
</comment>
<protein>
    <submittedName>
        <fullName evidence="2">Uncharacterized protein</fullName>
    </submittedName>
</protein>
<feature type="transmembrane region" description="Helical" evidence="1">
    <location>
        <begin position="12"/>
        <end position="28"/>
    </location>
</feature>
<keyword evidence="1" id="KW-1133">Transmembrane helix</keyword>
<organism evidence="2 3">
    <name type="scientific">Crotalaria pallida</name>
    <name type="common">Smooth rattlebox</name>
    <name type="synonym">Crotalaria striata</name>
    <dbReference type="NCBI Taxonomy" id="3830"/>
    <lineage>
        <taxon>Eukaryota</taxon>
        <taxon>Viridiplantae</taxon>
        <taxon>Streptophyta</taxon>
        <taxon>Embryophyta</taxon>
        <taxon>Tracheophyta</taxon>
        <taxon>Spermatophyta</taxon>
        <taxon>Magnoliopsida</taxon>
        <taxon>eudicotyledons</taxon>
        <taxon>Gunneridae</taxon>
        <taxon>Pentapetalae</taxon>
        <taxon>rosids</taxon>
        <taxon>fabids</taxon>
        <taxon>Fabales</taxon>
        <taxon>Fabaceae</taxon>
        <taxon>Papilionoideae</taxon>
        <taxon>50 kb inversion clade</taxon>
        <taxon>genistoids sensu lato</taxon>
        <taxon>core genistoids</taxon>
        <taxon>Crotalarieae</taxon>
        <taxon>Crotalaria</taxon>
    </lineage>
</organism>
<gene>
    <name evidence="2" type="ORF">RIF29_27268</name>
</gene>
<name>A0AAN9I273_CROPI</name>
<dbReference type="EMBL" id="JAYWIO010000005">
    <property type="protein sequence ID" value="KAK7260965.1"/>
    <property type="molecule type" value="Genomic_DNA"/>
</dbReference>
<accession>A0AAN9I273</accession>
<sequence>MLSETRYNITKILCQVRLILFFLFIYHASKKFYTNRPLPFSLPFPSLIHLSLSLSLPYLLRFAPQPTSSTESLFTLHFNSKGG</sequence>
<dbReference type="Proteomes" id="UP001372338">
    <property type="component" value="Unassembled WGS sequence"/>
</dbReference>
<proteinExistence type="predicted"/>
<keyword evidence="3" id="KW-1185">Reference proteome</keyword>